<proteinExistence type="predicted"/>
<keyword evidence="4" id="KW-1185">Reference proteome</keyword>
<feature type="region of interest" description="Disordered" evidence="1">
    <location>
        <begin position="40"/>
        <end position="86"/>
    </location>
</feature>
<name>A0A1M5HST4_9ACTN</name>
<organism evidence="3 4">
    <name type="scientific">Geodermatophilus nigrescens</name>
    <dbReference type="NCBI Taxonomy" id="1070870"/>
    <lineage>
        <taxon>Bacteria</taxon>
        <taxon>Bacillati</taxon>
        <taxon>Actinomycetota</taxon>
        <taxon>Actinomycetes</taxon>
        <taxon>Geodermatophilales</taxon>
        <taxon>Geodermatophilaceae</taxon>
        <taxon>Geodermatophilus</taxon>
    </lineage>
</organism>
<dbReference type="EMBL" id="FQVX01000002">
    <property type="protein sequence ID" value="SHG18990.1"/>
    <property type="molecule type" value="Genomic_DNA"/>
</dbReference>
<dbReference type="InterPro" id="IPR045155">
    <property type="entry name" value="Beta-lactam_cat"/>
</dbReference>
<evidence type="ECO:0000313" key="4">
    <source>
        <dbReference type="Proteomes" id="UP000184471"/>
    </source>
</evidence>
<reference evidence="3 4" key="1">
    <citation type="submission" date="2016-11" db="EMBL/GenBank/DDBJ databases">
        <authorList>
            <person name="Jaros S."/>
            <person name="Januszkiewicz K."/>
            <person name="Wedrychowicz H."/>
        </authorList>
    </citation>
    <scope>NUCLEOTIDE SEQUENCE [LARGE SCALE GENOMIC DNA]</scope>
    <source>
        <strain evidence="3 4">DSM 45408</strain>
    </source>
</reference>
<evidence type="ECO:0000256" key="1">
    <source>
        <dbReference type="SAM" id="MobiDB-lite"/>
    </source>
</evidence>
<dbReference type="GO" id="GO:0030655">
    <property type="term" value="P:beta-lactam antibiotic catabolic process"/>
    <property type="evidence" value="ECO:0007669"/>
    <property type="project" value="InterPro"/>
</dbReference>
<dbReference type="Pfam" id="PF13354">
    <property type="entry name" value="Beta-lactamase2"/>
    <property type="match status" value="1"/>
</dbReference>
<dbReference type="SUPFAM" id="SSF56601">
    <property type="entry name" value="beta-lactamase/transpeptidase-like"/>
    <property type="match status" value="1"/>
</dbReference>
<protein>
    <submittedName>
        <fullName evidence="3">Beta-lactamase enzyme family protein</fullName>
    </submittedName>
</protein>
<dbReference type="InterPro" id="IPR000871">
    <property type="entry name" value="Beta-lactam_class-A"/>
</dbReference>
<dbReference type="GO" id="GO:0008800">
    <property type="term" value="F:beta-lactamase activity"/>
    <property type="evidence" value="ECO:0007669"/>
    <property type="project" value="InterPro"/>
</dbReference>
<gene>
    <name evidence="3" type="ORF">SAMN05444351_1723</name>
</gene>
<evidence type="ECO:0000259" key="2">
    <source>
        <dbReference type="Pfam" id="PF13354"/>
    </source>
</evidence>
<sequence>MSAVRRPGPGARARRPAAPPVALLVALPVVVALLGGSAATRVDTASSSPAGTTTATSSTTTGTTATSSTATTATTAPDPAGPPTRAAVQDRVVPVDTGAVLAAVDAAAATARGSVALAVVGPGGEDVVTGPAAGEAVPTASLVKLLVVGRLLQLGAEGAVTLTGTDLGRMERAVVRSDDTAMSLLWDRFGGAALVTDAAAAAGLSATAPPAEAGQWGEATTSAADVARLLAGLETTFGAGPAQTLLGWMRATSATAADGFSQAFGLLAGTSGVAAKQGWMCCVGGTRQLHSAGVLADGTVVVLLGDFPASTSWGRARTALDTAAAAVLAALA</sequence>
<feature type="domain" description="Beta-lactamase class A catalytic" evidence="2">
    <location>
        <begin position="171"/>
        <end position="302"/>
    </location>
</feature>
<accession>A0A1M5HST4</accession>
<dbReference type="Gene3D" id="3.40.710.10">
    <property type="entry name" value="DD-peptidase/beta-lactamase superfamily"/>
    <property type="match status" value="1"/>
</dbReference>
<dbReference type="InterPro" id="IPR012338">
    <property type="entry name" value="Beta-lactam/transpept-like"/>
</dbReference>
<dbReference type="GO" id="GO:0046677">
    <property type="term" value="P:response to antibiotic"/>
    <property type="evidence" value="ECO:0007669"/>
    <property type="project" value="InterPro"/>
</dbReference>
<evidence type="ECO:0000313" key="3">
    <source>
        <dbReference type="EMBL" id="SHG18990.1"/>
    </source>
</evidence>
<dbReference type="PANTHER" id="PTHR35333:SF3">
    <property type="entry name" value="BETA-LACTAMASE-TYPE TRANSPEPTIDASE FOLD CONTAINING PROTEIN"/>
    <property type="match status" value="1"/>
</dbReference>
<dbReference type="STRING" id="1070870.SAMN05444351_1723"/>
<dbReference type="RefSeq" id="WP_175562819.1">
    <property type="nucleotide sequence ID" value="NZ_FQVX01000002.1"/>
</dbReference>
<dbReference type="Proteomes" id="UP000184471">
    <property type="component" value="Unassembled WGS sequence"/>
</dbReference>
<dbReference type="PANTHER" id="PTHR35333">
    <property type="entry name" value="BETA-LACTAMASE"/>
    <property type="match status" value="1"/>
</dbReference>
<dbReference type="AlphaFoldDB" id="A0A1M5HST4"/>